<organism evidence="2 3">
    <name type="scientific">Butyrivibrio fibrisolvens</name>
    <dbReference type="NCBI Taxonomy" id="831"/>
    <lineage>
        <taxon>Bacteria</taxon>
        <taxon>Bacillati</taxon>
        <taxon>Bacillota</taxon>
        <taxon>Clostridia</taxon>
        <taxon>Lachnospirales</taxon>
        <taxon>Lachnospiraceae</taxon>
        <taxon>Butyrivibrio</taxon>
    </lineage>
</organism>
<evidence type="ECO:0000313" key="2">
    <source>
        <dbReference type="EMBL" id="SER85043.1"/>
    </source>
</evidence>
<evidence type="ECO:0000313" key="3">
    <source>
        <dbReference type="Proteomes" id="UP000182584"/>
    </source>
</evidence>
<dbReference type="OrthoDB" id="573082at2"/>
<dbReference type="Pfam" id="PF05973">
    <property type="entry name" value="Gp49"/>
    <property type="match status" value="1"/>
</dbReference>
<feature type="compositionally biased region" description="Basic and acidic residues" evidence="1">
    <location>
        <begin position="100"/>
        <end position="115"/>
    </location>
</feature>
<evidence type="ECO:0000256" key="1">
    <source>
        <dbReference type="SAM" id="MobiDB-lite"/>
    </source>
</evidence>
<feature type="region of interest" description="Disordered" evidence="1">
    <location>
        <begin position="99"/>
        <end position="123"/>
    </location>
</feature>
<dbReference type="Proteomes" id="UP000182584">
    <property type="component" value="Unassembled WGS sequence"/>
</dbReference>
<proteinExistence type="predicted"/>
<dbReference type="AlphaFoldDB" id="A0A1H9SL20"/>
<accession>A0A1H9SL20</accession>
<dbReference type="InterPro" id="IPR009241">
    <property type="entry name" value="HigB-like"/>
</dbReference>
<protein>
    <submittedName>
        <fullName evidence="2">Phage-related protein</fullName>
    </submittedName>
</protein>
<dbReference type="RefSeq" id="WP_027205645.1">
    <property type="nucleotide sequence ID" value="NZ_FOGJ01000012.1"/>
</dbReference>
<reference evidence="2 3" key="1">
    <citation type="submission" date="2016-10" db="EMBL/GenBank/DDBJ databases">
        <authorList>
            <person name="de Groot N.N."/>
        </authorList>
    </citation>
    <scope>NUCLEOTIDE SEQUENCE [LARGE SCALE GENOMIC DNA]</scope>
    <source>
        <strain evidence="2 3">AR40</strain>
    </source>
</reference>
<dbReference type="EMBL" id="FOGJ01000012">
    <property type="protein sequence ID" value="SER85043.1"/>
    <property type="molecule type" value="Genomic_DNA"/>
</dbReference>
<sequence>MFNIDFYRTVDGKSDIEDFLEDLLSRAITNKDARIQHKQVSQYIQFLEDYGTRLGENVTKHLDEDIWELRPGNNRVLFFYFENNTFVLLHHFRKKTQKTPRREIEKAKAERDDWRKRKGGKHE</sequence>
<name>A0A1H9SL20_BUTFI</name>
<gene>
    <name evidence="2" type="ORF">SAMN04487884_11269</name>
</gene>